<accession>A0A1B8Q4A6</accession>
<dbReference type="AlphaFoldDB" id="A0A1B8Q4A6"/>
<evidence type="ECO:0000313" key="2">
    <source>
        <dbReference type="EMBL" id="OBX64248.1"/>
    </source>
</evidence>
<protein>
    <recommendedName>
        <fullName evidence="1">DUF6630 domain-containing protein</fullName>
    </recommendedName>
</protein>
<reference evidence="2 3" key="1">
    <citation type="submission" date="2016-06" db="EMBL/GenBank/DDBJ databases">
        <title>Draft genome of Moraxella lacunata CCUG 57757A.</title>
        <authorList>
            <person name="Salva-Serra F."/>
            <person name="Engstrom-Jakobsson H."/>
            <person name="Thorell K."/>
            <person name="Gonzales-Siles L."/>
            <person name="Karlsson R."/>
            <person name="Boulund F."/>
            <person name="Engstrand L."/>
            <person name="Kristiansson E."/>
            <person name="Moore E."/>
        </authorList>
    </citation>
    <scope>NUCLEOTIDE SEQUENCE [LARGE SCALE GENOMIC DNA]</scope>
    <source>
        <strain evidence="2 3">CCUG 57757A</strain>
    </source>
</reference>
<comment type="caution">
    <text evidence="2">The sequence shown here is derived from an EMBL/GenBank/DDBJ whole genome shotgun (WGS) entry which is preliminary data.</text>
</comment>
<sequence>MSLPKNPEKFTEFLKLLNYCYQLSDEKLNDIQNTYAENEYDEFYELFELIEGSFDNHWDDWRFYSEDLCDYIGKRINQQFFIDDEEVQGDINVVINHLENQTEYSLLGLESGSDDINIWVVKKSDRPTLLELAKSLGLMAY</sequence>
<dbReference type="Proteomes" id="UP000092607">
    <property type="component" value="Unassembled WGS sequence"/>
</dbReference>
<gene>
    <name evidence="2" type="ORF">A9309_05015</name>
</gene>
<dbReference type="InterPro" id="IPR046582">
    <property type="entry name" value="DUF6630"/>
</dbReference>
<organism evidence="2 3">
    <name type="scientific">Moraxella lacunata</name>
    <dbReference type="NCBI Taxonomy" id="477"/>
    <lineage>
        <taxon>Bacteria</taxon>
        <taxon>Pseudomonadati</taxon>
        <taxon>Pseudomonadota</taxon>
        <taxon>Gammaproteobacteria</taxon>
        <taxon>Moraxellales</taxon>
        <taxon>Moraxellaceae</taxon>
        <taxon>Moraxella</taxon>
    </lineage>
</organism>
<dbReference type="Pfam" id="PF20335">
    <property type="entry name" value="DUF6630"/>
    <property type="match status" value="1"/>
</dbReference>
<feature type="domain" description="DUF6630" evidence="1">
    <location>
        <begin position="11"/>
        <end position="138"/>
    </location>
</feature>
<evidence type="ECO:0000313" key="3">
    <source>
        <dbReference type="Proteomes" id="UP000092607"/>
    </source>
</evidence>
<evidence type="ECO:0000259" key="1">
    <source>
        <dbReference type="Pfam" id="PF20335"/>
    </source>
</evidence>
<dbReference type="RefSeq" id="WP_065256553.1">
    <property type="nucleotide sequence ID" value="NZ_JARDJM010000023.1"/>
</dbReference>
<dbReference type="EMBL" id="LZMS01000044">
    <property type="protein sequence ID" value="OBX64248.1"/>
    <property type="molecule type" value="Genomic_DNA"/>
</dbReference>
<dbReference type="OrthoDB" id="1151223at2"/>
<proteinExistence type="predicted"/>
<name>A0A1B8Q4A6_MORLA</name>